<organism evidence="1 2">
    <name type="scientific">Paractinoplanes pyxinae</name>
    <dbReference type="NCBI Taxonomy" id="2997416"/>
    <lineage>
        <taxon>Bacteria</taxon>
        <taxon>Bacillati</taxon>
        <taxon>Actinomycetota</taxon>
        <taxon>Actinomycetes</taxon>
        <taxon>Micromonosporales</taxon>
        <taxon>Micromonosporaceae</taxon>
        <taxon>Paractinoplanes</taxon>
    </lineage>
</organism>
<gene>
    <name evidence="1" type="ORF">OWR29_40230</name>
</gene>
<name>A0ABT4BCL6_9ACTN</name>
<keyword evidence="2" id="KW-1185">Reference proteome</keyword>
<dbReference type="Proteomes" id="UP001151002">
    <property type="component" value="Unassembled WGS sequence"/>
</dbReference>
<accession>A0ABT4BCL6</accession>
<comment type="caution">
    <text evidence="1">The sequence shown here is derived from an EMBL/GenBank/DDBJ whole genome shotgun (WGS) entry which is preliminary data.</text>
</comment>
<dbReference type="RefSeq" id="WP_267568830.1">
    <property type="nucleotide sequence ID" value="NZ_JAPNTZ010000019.1"/>
</dbReference>
<evidence type="ECO:0000313" key="1">
    <source>
        <dbReference type="EMBL" id="MCY1144259.1"/>
    </source>
</evidence>
<protein>
    <recommendedName>
        <fullName evidence="3">DUF1795 domain-containing protein</fullName>
    </recommendedName>
</protein>
<evidence type="ECO:0000313" key="2">
    <source>
        <dbReference type="Proteomes" id="UP001151002"/>
    </source>
</evidence>
<reference evidence="1" key="1">
    <citation type="submission" date="2022-11" db="EMBL/GenBank/DDBJ databases">
        <authorList>
            <person name="Somphong A."/>
            <person name="Phongsopitanun W."/>
        </authorList>
    </citation>
    <scope>NUCLEOTIDE SEQUENCE</scope>
    <source>
        <strain evidence="1">Pm04-4</strain>
    </source>
</reference>
<evidence type="ECO:0008006" key="3">
    <source>
        <dbReference type="Google" id="ProtNLM"/>
    </source>
</evidence>
<sequence length="158" mass="18501">MTQPFGDRATFSVEIGEFTSPTLRVVDLWAGGKRLTVDDNEAYVSSLVLYMRRDAERVRQRAIKPCPFPENTPEEIFELLRADQTGFRQQFWFMRWSEIVDNVSMYAYLDGDLVIVFQFRRPSHPFPEDRGKVFVARIRPDEFADTVERAADRLDAER</sequence>
<proteinExistence type="predicted"/>
<dbReference type="EMBL" id="JAPNTZ010000019">
    <property type="protein sequence ID" value="MCY1144259.1"/>
    <property type="molecule type" value="Genomic_DNA"/>
</dbReference>